<dbReference type="EMBL" id="HG713385">
    <property type="protein sequence ID" value="CDJ53667.1"/>
    <property type="molecule type" value="Genomic_DNA"/>
</dbReference>
<evidence type="ECO:0000313" key="2">
    <source>
        <dbReference type="EMBL" id="CDJ53667.1"/>
    </source>
</evidence>
<keyword evidence="3" id="KW-1185">Reference proteome</keyword>
<proteinExistence type="predicted"/>
<organism evidence="2 3">
    <name type="scientific">Eimeria brunetti</name>
    <dbReference type="NCBI Taxonomy" id="51314"/>
    <lineage>
        <taxon>Eukaryota</taxon>
        <taxon>Sar</taxon>
        <taxon>Alveolata</taxon>
        <taxon>Apicomplexa</taxon>
        <taxon>Conoidasida</taxon>
        <taxon>Coccidia</taxon>
        <taxon>Eucoccidiorida</taxon>
        <taxon>Eimeriorina</taxon>
        <taxon>Eimeriidae</taxon>
        <taxon>Eimeria</taxon>
    </lineage>
</organism>
<protein>
    <recommendedName>
        <fullName evidence="4">Dense granule protein GRA12</fullName>
    </recommendedName>
</protein>
<sequence>MLLPRRSVVALAAFLFLLLARESRADVGVASSEGHSVNTTSVLHRQSWILTREGCRVGKAGNLVVTPIGGTTVDGGEALETQTTGPLLCMWLSMMEKAHYEMLATWQEEHMRRKAGVPWWNIFKRLALWRRSFPKLEIEVEIRYLALWNKDKFGHPMPWATAVFRYKCPDAHVSYGLLNHLCGTAFSEYNDPRVGSEVHLLLQPRPGYNRPLDIRASNWQYLTGALSGLRGGRTRDQREREERWIFPESLYSRMNSIMTISGKIDDCWMNEGLCYFKWLLRVEWTLFRETVCERLQRDANSSLGGAFKAAALRSVQVNVTGMDFFNYSRPVLFGVLEEGTILANAGSGFVSLEVDTDPQNLVNFERAKSTSQNVRAAGLVLKGVGKLLGIGGKQYRKAVPSALQRNFPSDSAKQPRLGFYSLAFYFLIARWASLGGCVGSATALKQQTSGSRTFNSEADAAQQAKNFQSYGVLPRTLEEHDRLEILPTA</sequence>
<feature type="chain" id="PRO_5004674134" description="Dense granule protein GRA12" evidence="1">
    <location>
        <begin position="26"/>
        <end position="489"/>
    </location>
</feature>
<dbReference type="Proteomes" id="UP000030750">
    <property type="component" value="Unassembled WGS sequence"/>
</dbReference>
<reference evidence="2" key="1">
    <citation type="submission" date="2013-10" db="EMBL/GenBank/DDBJ databases">
        <title>Genomic analysis of the causative agents of coccidiosis in chickens.</title>
        <authorList>
            <person name="Reid A.J."/>
            <person name="Blake D."/>
            <person name="Billington K."/>
            <person name="Browne H."/>
            <person name="Dunn M."/>
            <person name="Hung S."/>
            <person name="Kawahara F."/>
            <person name="Miranda-Saavedra D."/>
            <person name="Mourier T."/>
            <person name="Nagra H."/>
            <person name="Otto T.D."/>
            <person name="Rawlings N."/>
            <person name="Sanchez A."/>
            <person name="Sanders M."/>
            <person name="Subramaniam C."/>
            <person name="Tay Y."/>
            <person name="Dear P."/>
            <person name="Doerig C."/>
            <person name="Gruber A."/>
            <person name="Parkinson J."/>
            <person name="Shirley M."/>
            <person name="Wan K.L."/>
            <person name="Berriman M."/>
            <person name="Tomley F."/>
            <person name="Pain A."/>
        </authorList>
    </citation>
    <scope>NUCLEOTIDE SEQUENCE [LARGE SCALE GENOMIC DNA]</scope>
    <source>
        <strain evidence="2">Houghton</strain>
    </source>
</reference>
<dbReference type="VEuPathDB" id="ToxoDB:EBH_0008120"/>
<evidence type="ECO:0008006" key="4">
    <source>
        <dbReference type="Google" id="ProtNLM"/>
    </source>
</evidence>
<dbReference type="AlphaFoldDB" id="U6LTJ8"/>
<gene>
    <name evidence="2" type="ORF">EBH_0008120</name>
</gene>
<dbReference type="OrthoDB" id="345269at2759"/>
<evidence type="ECO:0000313" key="3">
    <source>
        <dbReference type="Proteomes" id="UP000030750"/>
    </source>
</evidence>
<name>U6LTJ8_9EIME</name>
<evidence type="ECO:0000256" key="1">
    <source>
        <dbReference type="SAM" id="SignalP"/>
    </source>
</evidence>
<accession>U6LTJ8</accession>
<keyword evidence="1" id="KW-0732">Signal</keyword>
<feature type="signal peptide" evidence="1">
    <location>
        <begin position="1"/>
        <end position="25"/>
    </location>
</feature>
<reference evidence="2" key="2">
    <citation type="submission" date="2013-10" db="EMBL/GenBank/DDBJ databases">
        <authorList>
            <person name="Aslett M."/>
        </authorList>
    </citation>
    <scope>NUCLEOTIDE SEQUENCE [LARGE SCALE GENOMIC DNA]</scope>
    <source>
        <strain evidence="2">Houghton</strain>
    </source>
</reference>